<gene>
    <name evidence="2" type="ORF">BS78_K177000</name>
</gene>
<feature type="compositionally biased region" description="Low complexity" evidence="1">
    <location>
        <begin position="34"/>
        <end position="54"/>
    </location>
</feature>
<feature type="compositionally biased region" description="Pro residues" evidence="1">
    <location>
        <begin position="55"/>
        <end position="93"/>
    </location>
</feature>
<protein>
    <submittedName>
        <fullName evidence="2">Uncharacterized protein</fullName>
    </submittedName>
</protein>
<sequence length="256" mass="27602">MILAFTRPRKYQLQTLARPRCPRSAHRTRRRPRLTTGAAPPRVGPASPRAAAPPRVGPASPPPPPPHGAAPPHPRCQTPTPPGRRPYLLPHPPEPPRGRAEGRHGATGDGAMGTLLACPFHVASRSVRRRRGWWRLAIVDDGGVAEPRRHAGAATTHCGAGALAPLLGAAAPRGRRGREPVPDIAPRLDLPLPPRDLLGGQPWWPRQRFYCGPVDPRPVAAVDKVLLLRARTAAGFAIHRAGEMQDSPIHVAAMWI</sequence>
<feature type="compositionally biased region" description="Basic and acidic residues" evidence="1">
    <location>
        <begin position="94"/>
        <end position="106"/>
    </location>
</feature>
<proteinExistence type="predicted"/>
<accession>A0A9W7X955</accession>
<evidence type="ECO:0000313" key="2">
    <source>
        <dbReference type="EMBL" id="KAJ1255645.1"/>
    </source>
</evidence>
<reference evidence="2 3" key="1">
    <citation type="submission" date="2022-10" db="EMBL/GenBank/DDBJ databases">
        <title>WGS assembly of Paspalum vaginatum 540-79.</title>
        <authorList>
            <person name="Sun G."/>
            <person name="Wase N."/>
            <person name="Shu S."/>
            <person name="Jenkins J."/>
            <person name="Zhou B."/>
            <person name="Torres-Rodriguez J."/>
            <person name="Chen C."/>
            <person name="Sandor L."/>
            <person name="Plott C."/>
            <person name="Yoshinga Y."/>
            <person name="Daum C."/>
            <person name="Qi P."/>
            <person name="Barry K."/>
            <person name="Lipzen A."/>
            <person name="Berry L."/>
            <person name="Pedersen C."/>
            <person name="Gottilla T."/>
            <person name="Foltz A."/>
            <person name="Yu H."/>
            <person name="O'Malley R."/>
            <person name="Zhang C."/>
            <person name="Devos K."/>
            <person name="Sigmon B."/>
            <person name="Yu B."/>
            <person name="Obata T."/>
            <person name="Schmutz J."/>
            <person name="Schnable J."/>
        </authorList>
    </citation>
    <scope>NUCLEOTIDE SEQUENCE [LARGE SCALE GENOMIC DNA]</scope>
    <source>
        <strain evidence="3">cv. 540-79</strain>
    </source>
</reference>
<organism evidence="2 3">
    <name type="scientific">Paspalum vaginatum</name>
    <name type="common">seashore paspalum</name>
    <dbReference type="NCBI Taxonomy" id="158149"/>
    <lineage>
        <taxon>Eukaryota</taxon>
        <taxon>Viridiplantae</taxon>
        <taxon>Streptophyta</taxon>
        <taxon>Embryophyta</taxon>
        <taxon>Tracheophyta</taxon>
        <taxon>Spermatophyta</taxon>
        <taxon>Magnoliopsida</taxon>
        <taxon>Liliopsida</taxon>
        <taxon>Poales</taxon>
        <taxon>Poaceae</taxon>
        <taxon>PACMAD clade</taxon>
        <taxon>Panicoideae</taxon>
        <taxon>Andropogonodae</taxon>
        <taxon>Paspaleae</taxon>
        <taxon>Paspalinae</taxon>
        <taxon>Paspalum</taxon>
    </lineage>
</organism>
<dbReference type="Proteomes" id="UP001164776">
    <property type="component" value="Unassembled WGS sequence"/>
</dbReference>
<feature type="region of interest" description="Disordered" evidence="1">
    <location>
        <begin position="14"/>
        <end position="110"/>
    </location>
</feature>
<evidence type="ECO:0000313" key="3">
    <source>
        <dbReference type="Proteomes" id="UP001164776"/>
    </source>
</evidence>
<comment type="caution">
    <text evidence="2">The sequence shown here is derived from an EMBL/GenBank/DDBJ whole genome shotgun (WGS) entry which is preliminary data.</text>
</comment>
<name>A0A9W7X955_9POAL</name>
<feature type="compositionally biased region" description="Basic residues" evidence="1">
    <location>
        <begin position="20"/>
        <end position="33"/>
    </location>
</feature>
<dbReference type="AlphaFoldDB" id="A0A9W7X955"/>
<evidence type="ECO:0000256" key="1">
    <source>
        <dbReference type="SAM" id="MobiDB-lite"/>
    </source>
</evidence>
<dbReference type="EMBL" id="MU629661">
    <property type="protein sequence ID" value="KAJ1255645.1"/>
    <property type="molecule type" value="Genomic_DNA"/>
</dbReference>
<keyword evidence="3" id="KW-1185">Reference proteome</keyword>